<dbReference type="PANTHER" id="PTHR34144">
    <property type="entry name" value="CHROMOSOME 8, WHOLE GENOME SHOTGUN SEQUENCE"/>
    <property type="match status" value="1"/>
</dbReference>
<feature type="region of interest" description="Disordered" evidence="1">
    <location>
        <begin position="442"/>
        <end position="497"/>
    </location>
</feature>
<reference evidence="2" key="1">
    <citation type="submission" date="2022-11" db="EMBL/GenBank/DDBJ databases">
        <title>Genome Sequence of Cubamyces cubensis.</title>
        <authorList>
            <person name="Buettner E."/>
        </authorList>
    </citation>
    <scope>NUCLEOTIDE SEQUENCE</scope>
    <source>
        <strain evidence="2">MPL-01</strain>
    </source>
</reference>
<organism evidence="2 3">
    <name type="scientific">Trametes cubensis</name>
    <dbReference type="NCBI Taxonomy" id="1111947"/>
    <lineage>
        <taxon>Eukaryota</taxon>
        <taxon>Fungi</taxon>
        <taxon>Dikarya</taxon>
        <taxon>Basidiomycota</taxon>
        <taxon>Agaricomycotina</taxon>
        <taxon>Agaricomycetes</taxon>
        <taxon>Polyporales</taxon>
        <taxon>Polyporaceae</taxon>
        <taxon>Trametes</taxon>
    </lineage>
</organism>
<dbReference type="AlphaFoldDB" id="A0AAD7TI26"/>
<evidence type="ECO:0000256" key="1">
    <source>
        <dbReference type="SAM" id="MobiDB-lite"/>
    </source>
</evidence>
<sequence length="587" mass="65964">MAIIIRRRTVLRVLALAGFAFLVKVLVSSPSSSASVASLYGPSDPKEIRKQNVLDIVTGADKQLDARKHKFLQARMGRDERPDLFTEVINDGVQDYWERFQKPYILDPATSHMDEQSVLSSIEQLLTLNGWVAALCPTLTRPFGQNKYEDAYEDLARQNNLYYVGMVIHSADHFLVDQLSVIVQLAKRLGPSNIFVSMLDYDSSDSTETLTDLCEAVLTLLGVPFRIRRVPGMTEDPSAAYYPLEEAYTRNLVLEPLHELYERRNIKFHRVIWLKGFTCPNDILETIKVSIVNEAAMVCGMDWAEHNGFFIFSDRWRTRDINGDQFRQSKSSAISESSLTSVPPRDTTSAQRYIQHLPFQVFCCESGTHVVDPAQSYYAGIAYRAGTDYFNTTASHDDVPERDPEAPCLDSTQAWFCRDLWVWKAKEGMKAFDPDVAAAAAVETPRQKKRAPVEPEELAPRQADKPQDDADANAGSDYDASDLPVADPPDTYEDADTPRLTIPNAVFLAARILVNPRCVTTYAGVSHTQLALDLFGPPDREEERDVGRQDVLDEWEGAPDNFVCQEQRWEKGSEDAETDVFLNTPGA</sequence>
<gene>
    <name evidence="2" type="ORF">ONZ51_g11207</name>
</gene>
<protein>
    <recommendedName>
        <fullName evidence="4">Glycosyltransferase family 69 protein</fullName>
    </recommendedName>
</protein>
<dbReference type="EMBL" id="JAPEVG010000509">
    <property type="protein sequence ID" value="KAJ8461959.1"/>
    <property type="molecule type" value="Genomic_DNA"/>
</dbReference>
<dbReference type="PANTHER" id="PTHR34144:SF2">
    <property type="entry name" value="CAPSULAR ASSOCIATED PROTEIN"/>
    <property type="match status" value="1"/>
</dbReference>
<evidence type="ECO:0000313" key="2">
    <source>
        <dbReference type="EMBL" id="KAJ8461959.1"/>
    </source>
</evidence>
<dbReference type="Proteomes" id="UP001215151">
    <property type="component" value="Unassembled WGS sequence"/>
</dbReference>
<feature type="compositionally biased region" description="Basic and acidic residues" evidence="1">
    <location>
        <begin position="458"/>
        <end position="468"/>
    </location>
</feature>
<comment type="caution">
    <text evidence="2">The sequence shown here is derived from an EMBL/GenBank/DDBJ whole genome shotgun (WGS) entry which is preliminary data.</text>
</comment>
<name>A0AAD7TI26_9APHY</name>
<evidence type="ECO:0000313" key="3">
    <source>
        <dbReference type="Proteomes" id="UP001215151"/>
    </source>
</evidence>
<accession>A0AAD7TI26</accession>
<proteinExistence type="predicted"/>
<keyword evidence="3" id="KW-1185">Reference proteome</keyword>
<dbReference type="Pfam" id="PF11735">
    <property type="entry name" value="CAP59_mtransfer"/>
    <property type="match status" value="1"/>
</dbReference>
<dbReference type="InterPro" id="IPR021047">
    <property type="entry name" value="Mannosyltransferase_CMT1"/>
</dbReference>
<evidence type="ECO:0008006" key="4">
    <source>
        <dbReference type="Google" id="ProtNLM"/>
    </source>
</evidence>